<evidence type="ECO:0000256" key="2">
    <source>
        <dbReference type="ARBA" id="ARBA00022729"/>
    </source>
</evidence>
<keyword evidence="3" id="KW-0378">Hydrolase</keyword>
<dbReference type="Proteomes" id="UP000094527">
    <property type="component" value="Unassembled WGS sequence"/>
</dbReference>
<dbReference type="STRING" id="48709.A0A1D2MC07"/>
<evidence type="ECO:0000313" key="11">
    <source>
        <dbReference type="Proteomes" id="UP000094527"/>
    </source>
</evidence>
<reference evidence="10 11" key="1">
    <citation type="journal article" date="2016" name="Genome Biol. Evol.">
        <title>Gene Family Evolution Reflects Adaptation to Soil Environmental Stressors in the Genome of the Collembolan Orchesella cincta.</title>
        <authorList>
            <person name="Faddeeva-Vakhrusheva A."/>
            <person name="Derks M.F."/>
            <person name="Anvar S.Y."/>
            <person name="Agamennone V."/>
            <person name="Suring W."/>
            <person name="Smit S."/>
            <person name="van Straalen N.M."/>
            <person name="Roelofs D."/>
        </authorList>
    </citation>
    <scope>NUCLEOTIDE SEQUENCE [LARGE SCALE GENOMIC DNA]</scope>
    <source>
        <tissue evidence="10">Mixed pool</tissue>
    </source>
</reference>
<dbReference type="EMBL" id="LJIJ01001931">
    <property type="protein sequence ID" value="ODM90503.1"/>
    <property type="molecule type" value="Genomic_DNA"/>
</dbReference>
<feature type="active site" description="Charge relay system" evidence="7">
    <location>
        <position position="383"/>
    </location>
</feature>
<evidence type="ECO:0000256" key="5">
    <source>
        <dbReference type="ARBA" id="ARBA00023098"/>
    </source>
</evidence>
<sequence>MGHRKTTIISFSFLVVILFSSSYFPDLNKIGGRKCPMYRPYKPIFSFHSGKECHQRSSEVFTNLSTLEEINFRGYNATKYKIQSEDGYISTIIRISGGLKSPARSDNKSVLLFHGLGGSSANWIIQRGDRNFAFILVKSGYEVWLADLRGTSSSMGHTHLDPDSDLSYWNFTIDDIGTRDLPLFLDLIKNETGIEKVYFACHSTGCAVWLAGLAELPELNERFEAGFLLGPASYLGAMYNPMILLYIAMFGTPLDELLSTWMKGRISGEPSYFAKMLGLTPEKVCGSWSFMRCGICDNLFFATFGNDEAQMDYENLPNIISKMQDNIPYGLLRHRMQNGINCTFRKFDYGVEKNLVKYGNKVPPIYNLNGIRVPTYIFYGENDNLVTRLDAEKTRNAIPVQFMRGFYQVEWPLFTHPDFIMARDADIFVYNKILNIMMKSDNEGKCDVVHNITKQKCESPSKP</sequence>
<dbReference type="Pfam" id="PF04083">
    <property type="entry name" value="Abhydro_lipase"/>
    <property type="match status" value="1"/>
</dbReference>
<evidence type="ECO:0000256" key="7">
    <source>
        <dbReference type="PIRSR" id="PIRSR000862-1"/>
    </source>
</evidence>
<evidence type="ECO:0000259" key="9">
    <source>
        <dbReference type="Pfam" id="PF04083"/>
    </source>
</evidence>
<dbReference type="SUPFAM" id="SSF53474">
    <property type="entry name" value="alpha/beta-Hydrolases"/>
    <property type="match status" value="1"/>
</dbReference>
<feature type="chain" id="PRO_5008903790" evidence="8">
    <location>
        <begin position="23"/>
        <end position="463"/>
    </location>
</feature>
<dbReference type="AlphaFoldDB" id="A0A1D2MC07"/>
<feature type="active site" description="Nucleophile" evidence="7">
    <location>
        <position position="203"/>
    </location>
</feature>
<feature type="active site" description="Charge relay system" evidence="7">
    <location>
        <position position="416"/>
    </location>
</feature>
<dbReference type="GO" id="GO:0016042">
    <property type="term" value="P:lipid catabolic process"/>
    <property type="evidence" value="ECO:0007669"/>
    <property type="project" value="UniProtKB-KW"/>
</dbReference>
<comment type="caution">
    <text evidence="10">The sequence shown here is derived from an EMBL/GenBank/DDBJ whole genome shotgun (WGS) entry which is preliminary data.</text>
</comment>
<evidence type="ECO:0000256" key="8">
    <source>
        <dbReference type="SAM" id="SignalP"/>
    </source>
</evidence>
<feature type="domain" description="Partial AB-hydrolase lipase" evidence="9">
    <location>
        <begin position="70"/>
        <end position="126"/>
    </location>
</feature>
<organism evidence="10 11">
    <name type="scientific">Orchesella cincta</name>
    <name type="common">Springtail</name>
    <name type="synonym">Podura cincta</name>
    <dbReference type="NCBI Taxonomy" id="48709"/>
    <lineage>
        <taxon>Eukaryota</taxon>
        <taxon>Metazoa</taxon>
        <taxon>Ecdysozoa</taxon>
        <taxon>Arthropoda</taxon>
        <taxon>Hexapoda</taxon>
        <taxon>Collembola</taxon>
        <taxon>Entomobryomorpha</taxon>
        <taxon>Entomobryoidea</taxon>
        <taxon>Orchesellidae</taxon>
        <taxon>Orchesellinae</taxon>
        <taxon>Orchesella</taxon>
    </lineage>
</organism>
<dbReference type="GO" id="GO:0016788">
    <property type="term" value="F:hydrolase activity, acting on ester bonds"/>
    <property type="evidence" value="ECO:0007669"/>
    <property type="project" value="InterPro"/>
</dbReference>
<evidence type="ECO:0000313" key="10">
    <source>
        <dbReference type="EMBL" id="ODM90503.1"/>
    </source>
</evidence>
<feature type="signal peptide" evidence="8">
    <location>
        <begin position="1"/>
        <end position="22"/>
    </location>
</feature>
<dbReference type="PANTHER" id="PTHR11005">
    <property type="entry name" value="LYSOSOMAL ACID LIPASE-RELATED"/>
    <property type="match status" value="1"/>
</dbReference>
<dbReference type="InterPro" id="IPR025483">
    <property type="entry name" value="Lipase_euk"/>
</dbReference>
<evidence type="ECO:0000256" key="4">
    <source>
        <dbReference type="ARBA" id="ARBA00022963"/>
    </source>
</evidence>
<dbReference type="InterPro" id="IPR029058">
    <property type="entry name" value="AB_hydrolase_fold"/>
</dbReference>
<protein>
    <submittedName>
        <fullName evidence="10">Lipase 3</fullName>
    </submittedName>
</protein>
<dbReference type="Gene3D" id="3.40.50.1820">
    <property type="entry name" value="alpha/beta hydrolase"/>
    <property type="match status" value="1"/>
</dbReference>
<evidence type="ECO:0000256" key="6">
    <source>
        <dbReference type="ARBA" id="ARBA00023180"/>
    </source>
</evidence>
<dbReference type="FunFam" id="3.40.50.1820:FF:000057">
    <property type="entry name" value="Lipase"/>
    <property type="match status" value="1"/>
</dbReference>
<comment type="similarity">
    <text evidence="1">Belongs to the AB hydrolase superfamily. Lipase family.</text>
</comment>
<keyword evidence="11" id="KW-1185">Reference proteome</keyword>
<gene>
    <name evidence="10" type="ORF">Ocin01_16181</name>
</gene>
<keyword evidence="2 8" id="KW-0732">Signal</keyword>
<keyword evidence="5" id="KW-0443">Lipid metabolism</keyword>
<name>A0A1D2MC07_ORCCI</name>
<dbReference type="PIRSF" id="PIRSF000862">
    <property type="entry name" value="Steryl_ester_lip"/>
    <property type="match status" value="1"/>
</dbReference>
<evidence type="ECO:0000256" key="1">
    <source>
        <dbReference type="ARBA" id="ARBA00010701"/>
    </source>
</evidence>
<keyword evidence="4" id="KW-0442">Lipid degradation</keyword>
<keyword evidence="6" id="KW-0325">Glycoprotein</keyword>
<proteinExistence type="inferred from homology"/>
<evidence type="ECO:0000256" key="3">
    <source>
        <dbReference type="ARBA" id="ARBA00022801"/>
    </source>
</evidence>
<dbReference type="InterPro" id="IPR006693">
    <property type="entry name" value="AB_hydrolase_lipase"/>
</dbReference>
<dbReference type="OrthoDB" id="9974421at2759"/>
<accession>A0A1D2MC07</accession>